<organism evidence="2">
    <name type="scientific">Pectinophora gossypiella</name>
    <name type="common">Cotton pink bollworm</name>
    <name type="synonym">Depressaria gossypiella</name>
    <dbReference type="NCBI Taxonomy" id="13191"/>
    <lineage>
        <taxon>Eukaryota</taxon>
        <taxon>Metazoa</taxon>
        <taxon>Ecdysozoa</taxon>
        <taxon>Arthropoda</taxon>
        <taxon>Hexapoda</taxon>
        <taxon>Insecta</taxon>
        <taxon>Pterygota</taxon>
        <taxon>Neoptera</taxon>
        <taxon>Endopterygota</taxon>
        <taxon>Lepidoptera</taxon>
        <taxon>Glossata</taxon>
        <taxon>Ditrysia</taxon>
        <taxon>Gelechioidea</taxon>
        <taxon>Gelechiidae</taxon>
        <taxon>Apatetrinae</taxon>
        <taxon>Pectinophora</taxon>
    </lineage>
</organism>
<dbReference type="EMBL" id="GDQN01011279">
    <property type="protein sequence ID" value="JAT79775.1"/>
    <property type="molecule type" value="Transcribed_RNA"/>
</dbReference>
<dbReference type="Gene3D" id="2.60.200.20">
    <property type="match status" value="1"/>
</dbReference>
<dbReference type="CDD" id="cd00060">
    <property type="entry name" value="FHA"/>
    <property type="match status" value="1"/>
</dbReference>
<reference evidence="2" key="1">
    <citation type="submission" date="2015-09" db="EMBL/GenBank/DDBJ databases">
        <title>De novo assembly of Pectinophora gossypiella (Pink Bollworm) gut transcriptome.</title>
        <authorList>
            <person name="Tassone E.E."/>
        </authorList>
    </citation>
    <scope>NUCLEOTIDE SEQUENCE</scope>
</reference>
<dbReference type="SMART" id="SM00240">
    <property type="entry name" value="FHA"/>
    <property type="match status" value="1"/>
</dbReference>
<dbReference type="OrthoDB" id="342264at2759"/>
<dbReference type="PROSITE" id="PS50006">
    <property type="entry name" value="FHA_DOMAIN"/>
    <property type="match status" value="1"/>
</dbReference>
<dbReference type="InterPro" id="IPR008984">
    <property type="entry name" value="SMAD_FHA_dom_sf"/>
</dbReference>
<protein>
    <recommendedName>
        <fullName evidence="1">FHA domain-containing protein</fullName>
    </recommendedName>
</protein>
<dbReference type="InterPro" id="IPR000253">
    <property type="entry name" value="FHA_dom"/>
</dbReference>
<dbReference type="PANTHER" id="PTHR23308">
    <property type="entry name" value="NUCLEAR INHIBITOR OF PROTEIN PHOSPHATASE-1"/>
    <property type="match status" value="1"/>
</dbReference>
<proteinExistence type="predicted"/>
<sequence length="128" mass="14241">MECTQRLDYDSSESQRICPEQIGFLGILGSKYPVKHGPNKIGRDPQTCNIVLDLNSISRQHAVINVLNDSEYMLMDLDSANKTKLNNRILRAYLPAPLRDGDTVQLGAVFGVFRLLRDAALPTTQALP</sequence>
<dbReference type="SUPFAM" id="SSF49879">
    <property type="entry name" value="SMAD/FHA domain"/>
    <property type="match status" value="1"/>
</dbReference>
<evidence type="ECO:0000313" key="2">
    <source>
        <dbReference type="EMBL" id="JAT79775.1"/>
    </source>
</evidence>
<dbReference type="Pfam" id="PF00498">
    <property type="entry name" value="FHA"/>
    <property type="match status" value="1"/>
</dbReference>
<accession>A0A1E1VYH3</accession>
<feature type="domain" description="FHA" evidence="1">
    <location>
        <begin position="39"/>
        <end position="90"/>
    </location>
</feature>
<dbReference type="AlphaFoldDB" id="A0A1E1VYH3"/>
<name>A0A1E1VYH3_PECGO</name>
<evidence type="ECO:0000259" key="1">
    <source>
        <dbReference type="PROSITE" id="PS50006"/>
    </source>
</evidence>
<dbReference type="InterPro" id="IPR050923">
    <property type="entry name" value="Cell_Proc_Reg/RNA_Proc"/>
</dbReference>
<gene>
    <name evidence="2" type="ORF">g.19776</name>
</gene>
<feature type="non-terminal residue" evidence="2">
    <location>
        <position position="128"/>
    </location>
</feature>